<organism evidence="1 2">
    <name type="scientific">Phytophthora infestans</name>
    <name type="common">Potato late blight agent</name>
    <name type="synonym">Botrytis infestans</name>
    <dbReference type="NCBI Taxonomy" id="4787"/>
    <lineage>
        <taxon>Eukaryota</taxon>
        <taxon>Sar</taxon>
        <taxon>Stramenopiles</taxon>
        <taxon>Oomycota</taxon>
        <taxon>Peronosporomycetes</taxon>
        <taxon>Peronosporales</taxon>
        <taxon>Peronosporaceae</taxon>
        <taxon>Phytophthora</taxon>
    </lineage>
</organism>
<dbReference type="EMBL" id="JAACNO010001561">
    <property type="protein sequence ID" value="KAF4139172.1"/>
    <property type="molecule type" value="Genomic_DNA"/>
</dbReference>
<gene>
    <name evidence="1" type="ORF">GN958_ATG11628</name>
</gene>
<evidence type="ECO:0000313" key="2">
    <source>
        <dbReference type="Proteomes" id="UP000704712"/>
    </source>
</evidence>
<reference evidence="1" key="1">
    <citation type="submission" date="2020-03" db="EMBL/GenBank/DDBJ databases">
        <title>Hybrid Assembly of Korean Phytophthora infestans isolates.</title>
        <authorList>
            <person name="Prokchorchik M."/>
            <person name="Lee Y."/>
            <person name="Seo J."/>
            <person name="Cho J.-H."/>
            <person name="Park Y.-E."/>
            <person name="Jang D.-C."/>
            <person name="Im J.-S."/>
            <person name="Choi J.-G."/>
            <person name="Park H.-J."/>
            <person name="Lee G.-B."/>
            <person name="Lee Y.-G."/>
            <person name="Hong S.-Y."/>
            <person name="Cho K."/>
            <person name="Sohn K.H."/>
        </authorList>
    </citation>
    <scope>NUCLEOTIDE SEQUENCE</scope>
    <source>
        <strain evidence="1">KR_2_A2</strain>
    </source>
</reference>
<protein>
    <submittedName>
        <fullName evidence="1">Uncharacterized protein</fullName>
    </submittedName>
</protein>
<proteinExistence type="predicted"/>
<comment type="caution">
    <text evidence="1">The sequence shown here is derived from an EMBL/GenBank/DDBJ whole genome shotgun (WGS) entry which is preliminary data.</text>
</comment>
<sequence length="93" mass="10444">MSSQEESDDSSSDSSSDICGLCGGTPCDWDAMHELLVERGDELCNNVDASGMKKVRKAVCQLYVYLKFGSLVKTRMVRVPECVMREIRAHWHD</sequence>
<dbReference type="AlphaFoldDB" id="A0A8S9UIC0"/>
<evidence type="ECO:0000313" key="1">
    <source>
        <dbReference type="EMBL" id="KAF4139172.1"/>
    </source>
</evidence>
<dbReference type="Proteomes" id="UP000704712">
    <property type="component" value="Unassembled WGS sequence"/>
</dbReference>
<name>A0A8S9UIC0_PHYIN</name>
<accession>A0A8S9UIC0</accession>